<dbReference type="Proteomes" id="UP001207588">
    <property type="component" value="Unassembled WGS sequence"/>
</dbReference>
<evidence type="ECO:0000256" key="1">
    <source>
        <dbReference type="PROSITE-ProRule" id="PRU00409"/>
    </source>
</evidence>
<dbReference type="InterPro" id="IPR013815">
    <property type="entry name" value="ATP_grasp_subdomain_1"/>
</dbReference>
<dbReference type="Pfam" id="PF13380">
    <property type="entry name" value="CoA_binding_2"/>
    <property type="match status" value="1"/>
</dbReference>
<dbReference type="GO" id="GO:0016874">
    <property type="term" value="F:ligase activity"/>
    <property type="evidence" value="ECO:0007669"/>
    <property type="project" value="UniProtKB-KW"/>
</dbReference>
<dbReference type="AlphaFoldDB" id="A0AAW5S8U8"/>
<dbReference type="InterPro" id="IPR003781">
    <property type="entry name" value="CoA-bd"/>
</dbReference>
<comment type="caution">
    <text evidence="3">The sequence shown here is derived from an EMBL/GenBank/DDBJ whole genome shotgun (WGS) entry which is preliminary data.</text>
</comment>
<dbReference type="Gene3D" id="3.40.50.261">
    <property type="entry name" value="Succinyl-CoA synthetase domains"/>
    <property type="match status" value="2"/>
</dbReference>
<reference evidence="3" key="1">
    <citation type="submission" date="2020-07" db="EMBL/GenBank/DDBJ databases">
        <authorList>
            <person name="Pettersson B.M.F."/>
            <person name="Behra P.R.K."/>
            <person name="Ramesh M."/>
            <person name="Das S."/>
            <person name="Dasgupta S."/>
            <person name="Kirsebom L.A."/>
        </authorList>
    </citation>
    <scope>NUCLEOTIDE SEQUENCE</scope>
    <source>
        <strain evidence="3">DSM 45439</strain>
    </source>
</reference>
<evidence type="ECO:0000313" key="4">
    <source>
        <dbReference type="Proteomes" id="UP001207588"/>
    </source>
</evidence>
<dbReference type="Gene3D" id="3.30.470.20">
    <property type="entry name" value="ATP-grasp fold, B domain"/>
    <property type="match status" value="1"/>
</dbReference>
<dbReference type="Pfam" id="PF13607">
    <property type="entry name" value="Succ_CoA_lig"/>
    <property type="match status" value="1"/>
</dbReference>
<organism evidence="3 4">
    <name type="scientific">Mycobacterium bouchedurhonense</name>
    <dbReference type="NCBI Taxonomy" id="701041"/>
    <lineage>
        <taxon>Bacteria</taxon>
        <taxon>Bacillati</taxon>
        <taxon>Actinomycetota</taxon>
        <taxon>Actinomycetes</taxon>
        <taxon>Mycobacteriales</taxon>
        <taxon>Mycobacteriaceae</taxon>
        <taxon>Mycobacterium</taxon>
        <taxon>Mycobacterium avium complex (MAC)</taxon>
    </lineage>
</organism>
<keyword evidence="3" id="KW-0436">Ligase</keyword>
<dbReference type="GO" id="GO:0005524">
    <property type="term" value="F:ATP binding"/>
    <property type="evidence" value="ECO:0007669"/>
    <property type="project" value="UniProtKB-UniRule"/>
</dbReference>
<dbReference type="InterPro" id="IPR032875">
    <property type="entry name" value="Succ_CoA_lig_flav_dom"/>
</dbReference>
<dbReference type="Gene3D" id="3.30.1490.20">
    <property type="entry name" value="ATP-grasp fold, A domain"/>
    <property type="match status" value="1"/>
</dbReference>
<name>A0AAW5S8U8_MYCBC</name>
<dbReference type="GO" id="GO:0046872">
    <property type="term" value="F:metal ion binding"/>
    <property type="evidence" value="ECO:0007669"/>
    <property type="project" value="InterPro"/>
</dbReference>
<dbReference type="InterPro" id="IPR011761">
    <property type="entry name" value="ATP-grasp"/>
</dbReference>
<dbReference type="Pfam" id="PF13549">
    <property type="entry name" value="ATP-grasp_5"/>
    <property type="match status" value="1"/>
</dbReference>
<dbReference type="PANTHER" id="PTHR42793">
    <property type="entry name" value="COA BINDING DOMAIN CONTAINING PROTEIN"/>
    <property type="match status" value="1"/>
</dbReference>
<dbReference type="PANTHER" id="PTHR42793:SF1">
    <property type="entry name" value="PEPTIDYL-LYSINE N-ACETYLTRANSFERASE PATZ"/>
    <property type="match status" value="1"/>
</dbReference>
<dbReference type="InterPro" id="IPR036291">
    <property type="entry name" value="NAD(P)-bd_dom_sf"/>
</dbReference>
<dbReference type="SUPFAM" id="SSF51735">
    <property type="entry name" value="NAD(P)-binding Rossmann-fold domains"/>
    <property type="match status" value="1"/>
</dbReference>
<reference evidence="3" key="2">
    <citation type="journal article" date="2022" name="BMC Genomics">
        <title>Comparative genome analysis of mycobacteria focusing on tRNA and non-coding RNA.</title>
        <authorList>
            <person name="Behra P.R.K."/>
            <person name="Pettersson B.M.F."/>
            <person name="Ramesh M."/>
            <person name="Das S."/>
            <person name="Dasgupta S."/>
            <person name="Kirsebom L.A."/>
        </authorList>
    </citation>
    <scope>NUCLEOTIDE SEQUENCE</scope>
    <source>
        <strain evidence="3">DSM 45439</strain>
    </source>
</reference>
<dbReference type="SMART" id="SM00881">
    <property type="entry name" value="CoA_binding"/>
    <property type="match status" value="1"/>
</dbReference>
<accession>A0AAW5S8U8</accession>
<dbReference type="EMBL" id="JACKTG010000063">
    <property type="protein sequence ID" value="MCV6991669.1"/>
    <property type="molecule type" value="Genomic_DNA"/>
</dbReference>
<protein>
    <submittedName>
        <fullName evidence="3">Acetate--CoA ligase family protein</fullName>
    </submittedName>
</protein>
<evidence type="ECO:0000259" key="2">
    <source>
        <dbReference type="PROSITE" id="PS50975"/>
    </source>
</evidence>
<evidence type="ECO:0000313" key="3">
    <source>
        <dbReference type="EMBL" id="MCV6991669.1"/>
    </source>
</evidence>
<dbReference type="PROSITE" id="PS50975">
    <property type="entry name" value="ATP_GRASP"/>
    <property type="match status" value="1"/>
</dbReference>
<dbReference type="SUPFAM" id="SSF52210">
    <property type="entry name" value="Succinyl-CoA synthetase domains"/>
    <property type="match status" value="2"/>
</dbReference>
<gene>
    <name evidence="3" type="ORF">H7I91_20745</name>
</gene>
<proteinExistence type="predicted"/>
<keyword evidence="1" id="KW-0067">ATP-binding</keyword>
<dbReference type="InterPro" id="IPR016102">
    <property type="entry name" value="Succinyl-CoA_synth-like"/>
</dbReference>
<dbReference type="SUPFAM" id="SSF56059">
    <property type="entry name" value="Glutathione synthetase ATP-binding domain-like"/>
    <property type="match status" value="1"/>
</dbReference>
<dbReference type="Gene3D" id="3.40.50.720">
    <property type="entry name" value="NAD(P)-binding Rossmann-like Domain"/>
    <property type="match status" value="1"/>
</dbReference>
<sequence length="723" mass="74769">MAVRPEAWQCCPLGPGVTEALELAPPRGHVAKRFLEPSSVAIVGVSTSSGQAYKAGGRAVLEHLRVYGYAGEVMVIHPSATDVDGYPALRSLSDAATVPDVVVIAVPADAVLGVLEQCAAVGARQALILTAGFADMGAAGHALERTLLDYAKQNGINVVGPNSTGLVNVRTGLAMSMTSVLTEGVPITAGGIAVIAQSGAIGSTVVERARDAGVGISHIVSTGNQRDMDIPDFISYFADLPEVHTVALYMESIRDGRRFAAAVEQLHDAGKRLITYLGGRTAAGEQAAASHTGKIIGRGALELALLRALDVTVVDDPDDLWVLGAMTAPPRRQFPRRWGMVAYSGGMAVLATEQLAGAGVVFPPLGTSTTQHLKALLPSFAAIPNPLDVGPGSMPRHFGGYLAAVAEDPAVEAVCVPLPMGARGWNTQSVADILAVRRATGKPCVVLWYGGRAVDPYIKELREAGVLVAQSPSDLGRLVRALLGPQRVLDDSTPTFAGEPATRAGTIGGAQALQLLADYGLDVAAMTVCDSGSAAAAAEALGYPVVVKSADEDIAHRTERGLVAVNLSDAAKVEDAVARMAAGSPGANPTWLVQKMVTGGVELILTVRTADDLGVFGTVGVGGAAVEVHRDVEHVPLPCDAATLHKALTRLRLAELIFGFRGSEPVDEAWIGDTLNRMAVLLAEQNLAEVEVNPAIADKNGGTIVDALCVRAAAPALVDSPNS</sequence>
<feature type="domain" description="ATP-grasp" evidence="2">
    <location>
        <begin position="513"/>
        <end position="714"/>
    </location>
</feature>
<keyword evidence="1" id="KW-0547">Nucleotide-binding</keyword>